<sequence>MTKEYTVFGLAARACGPNVSSFVHITMSDMAILGLHYNVVPLTFPVIRTRLAAETGNDKVTVPTLVTDEGYVTDSWAIAQWLEAHHGSKDRTLFPRGVERTTDEWMQTHLAPAMRPLFRPGFFAMQDGASRNYFLASKYNFDEAALARDLANIAGPESAKIAGNVRAVLREFEARLGEREGVFVNGDKPSHADSAVFGWYLSGQVCPEVNYDAWMSNENPKVRQWVRAMEKATSIVPGYSN</sequence>
<keyword evidence="4" id="KW-1185">Reference proteome</keyword>
<evidence type="ECO:0000259" key="2">
    <source>
        <dbReference type="Pfam" id="PF22041"/>
    </source>
</evidence>
<comment type="caution">
    <text evidence="3">The sequence shown here is derived from an EMBL/GenBank/DDBJ whole genome shotgun (WGS) entry which is preliminary data.</text>
</comment>
<gene>
    <name evidence="3" type="ORF">CspeluHIS016_0803140</name>
</gene>
<dbReference type="InterPro" id="IPR004045">
    <property type="entry name" value="Glutathione_S-Trfase_N"/>
</dbReference>
<dbReference type="Pfam" id="PF22041">
    <property type="entry name" value="GST_C_7"/>
    <property type="match status" value="1"/>
</dbReference>
<dbReference type="Gene3D" id="1.20.1050.10">
    <property type="match status" value="1"/>
</dbReference>
<feature type="domain" description="GST N-terminal" evidence="1">
    <location>
        <begin position="20"/>
        <end position="84"/>
    </location>
</feature>
<protein>
    <recommendedName>
        <fullName evidence="5">GST N-terminal domain-containing protein</fullName>
    </recommendedName>
</protein>
<dbReference type="SUPFAM" id="SSF47616">
    <property type="entry name" value="GST C-terminal domain-like"/>
    <property type="match status" value="1"/>
</dbReference>
<dbReference type="InterPro" id="IPR036282">
    <property type="entry name" value="Glutathione-S-Trfase_C_sf"/>
</dbReference>
<dbReference type="AlphaFoldDB" id="A0AAD3YF16"/>
<proteinExistence type="predicted"/>
<accession>A0AAD3YF16</accession>
<feature type="domain" description="Glutathione S-transferase UstS-like C-terminal" evidence="2">
    <location>
        <begin position="103"/>
        <end position="231"/>
    </location>
</feature>
<dbReference type="InterPro" id="IPR036249">
    <property type="entry name" value="Thioredoxin-like_sf"/>
</dbReference>
<reference evidence="3" key="2">
    <citation type="submission" date="2023-06" db="EMBL/GenBank/DDBJ databases">
        <authorList>
            <person name="Kobayashi Y."/>
            <person name="Kayamori A."/>
            <person name="Aoki K."/>
            <person name="Shiwa Y."/>
            <person name="Fujita N."/>
            <person name="Sugita T."/>
            <person name="Iwasaki W."/>
            <person name="Tanaka N."/>
            <person name="Takashima M."/>
        </authorList>
    </citation>
    <scope>NUCLEOTIDE SEQUENCE</scope>
    <source>
        <strain evidence="3">HIS016</strain>
    </source>
</reference>
<evidence type="ECO:0000313" key="3">
    <source>
        <dbReference type="EMBL" id="GMK59708.1"/>
    </source>
</evidence>
<dbReference type="SUPFAM" id="SSF52833">
    <property type="entry name" value="Thioredoxin-like"/>
    <property type="match status" value="1"/>
</dbReference>
<name>A0AAD3YF16_9TREE</name>
<dbReference type="Pfam" id="PF13409">
    <property type="entry name" value="GST_N_2"/>
    <property type="match status" value="1"/>
</dbReference>
<evidence type="ECO:0000259" key="1">
    <source>
        <dbReference type="Pfam" id="PF13409"/>
    </source>
</evidence>
<evidence type="ECO:0008006" key="5">
    <source>
        <dbReference type="Google" id="ProtNLM"/>
    </source>
</evidence>
<dbReference type="Proteomes" id="UP001222932">
    <property type="component" value="Unassembled WGS sequence"/>
</dbReference>
<organism evidence="3 4">
    <name type="scientific">Cutaneotrichosporon spelunceum</name>
    <dbReference type="NCBI Taxonomy" id="1672016"/>
    <lineage>
        <taxon>Eukaryota</taxon>
        <taxon>Fungi</taxon>
        <taxon>Dikarya</taxon>
        <taxon>Basidiomycota</taxon>
        <taxon>Agaricomycotina</taxon>
        <taxon>Tremellomycetes</taxon>
        <taxon>Trichosporonales</taxon>
        <taxon>Trichosporonaceae</taxon>
        <taxon>Cutaneotrichosporon</taxon>
    </lineage>
</organism>
<dbReference type="EMBL" id="BTCM01000008">
    <property type="protein sequence ID" value="GMK59708.1"/>
    <property type="molecule type" value="Genomic_DNA"/>
</dbReference>
<evidence type="ECO:0000313" key="4">
    <source>
        <dbReference type="Proteomes" id="UP001222932"/>
    </source>
</evidence>
<reference evidence="3" key="1">
    <citation type="journal article" date="2023" name="BMC Genomics">
        <title>Chromosome-level genome assemblies of Cutaneotrichosporon spp. (Trichosporonales, Basidiomycota) reveal imbalanced evolution between nucleotide sequences and chromosome synteny.</title>
        <authorList>
            <person name="Kobayashi Y."/>
            <person name="Kayamori A."/>
            <person name="Aoki K."/>
            <person name="Shiwa Y."/>
            <person name="Matsutani M."/>
            <person name="Fujita N."/>
            <person name="Sugita T."/>
            <person name="Iwasaki W."/>
            <person name="Tanaka N."/>
            <person name="Takashima M."/>
        </authorList>
    </citation>
    <scope>NUCLEOTIDE SEQUENCE</scope>
    <source>
        <strain evidence="3">HIS016</strain>
    </source>
</reference>
<dbReference type="Gene3D" id="3.40.30.10">
    <property type="entry name" value="Glutaredoxin"/>
    <property type="match status" value="1"/>
</dbReference>
<dbReference type="InterPro" id="IPR054416">
    <property type="entry name" value="GST_UstS-like_C"/>
</dbReference>